<sequence length="106" mass="12246">MVGNRVLQGYFWNAVGDKLGDEFGDFGDKMKILNNTRILSISLLGAEIYNMYYMLPCDVTPFWEDNKYRSCRTSGNVLIDWDHLWSANAFVVSVLEFYPQCELVIC</sequence>
<gene>
    <name evidence="1" type="ORF">AVEN_88614_1</name>
</gene>
<keyword evidence="2" id="KW-1185">Reference proteome</keyword>
<comment type="caution">
    <text evidence="1">The sequence shown here is derived from an EMBL/GenBank/DDBJ whole genome shotgun (WGS) entry which is preliminary data.</text>
</comment>
<accession>A0A4Y2FRC1</accession>
<name>A0A4Y2FRC1_ARAVE</name>
<evidence type="ECO:0000313" key="1">
    <source>
        <dbReference type="EMBL" id="GBM43015.1"/>
    </source>
</evidence>
<proteinExistence type="predicted"/>
<dbReference type="Proteomes" id="UP000499080">
    <property type="component" value="Unassembled WGS sequence"/>
</dbReference>
<evidence type="ECO:0000313" key="2">
    <source>
        <dbReference type="Proteomes" id="UP000499080"/>
    </source>
</evidence>
<reference evidence="1 2" key="1">
    <citation type="journal article" date="2019" name="Sci. Rep.">
        <title>Orb-weaving spider Araneus ventricosus genome elucidates the spidroin gene catalogue.</title>
        <authorList>
            <person name="Kono N."/>
            <person name="Nakamura H."/>
            <person name="Ohtoshi R."/>
            <person name="Moran D.A.P."/>
            <person name="Shinohara A."/>
            <person name="Yoshida Y."/>
            <person name="Fujiwara M."/>
            <person name="Mori M."/>
            <person name="Tomita M."/>
            <person name="Arakawa K."/>
        </authorList>
    </citation>
    <scope>NUCLEOTIDE SEQUENCE [LARGE SCALE GENOMIC DNA]</scope>
</reference>
<dbReference type="EMBL" id="BGPR01001013">
    <property type="protein sequence ID" value="GBM43015.1"/>
    <property type="molecule type" value="Genomic_DNA"/>
</dbReference>
<organism evidence="1 2">
    <name type="scientific">Araneus ventricosus</name>
    <name type="common">Orbweaver spider</name>
    <name type="synonym">Epeira ventricosa</name>
    <dbReference type="NCBI Taxonomy" id="182803"/>
    <lineage>
        <taxon>Eukaryota</taxon>
        <taxon>Metazoa</taxon>
        <taxon>Ecdysozoa</taxon>
        <taxon>Arthropoda</taxon>
        <taxon>Chelicerata</taxon>
        <taxon>Arachnida</taxon>
        <taxon>Araneae</taxon>
        <taxon>Araneomorphae</taxon>
        <taxon>Entelegynae</taxon>
        <taxon>Araneoidea</taxon>
        <taxon>Araneidae</taxon>
        <taxon>Araneus</taxon>
    </lineage>
</organism>
<dbReference type="AlphaFoldDB" id="A0A4Y2FRC1"/>
<protein>
    <submittedName>
        <fullName evidence="1">Uncharacterized protein</fullName>
    </submittedName>
</protein>